<keyword evidence="5" id="KW-1185">Reference proteome</keyword>
<name>A0ABV4UPR2_9MICC</name>
<evidence type="ECO:0000256" key="1">
    <source>
        <dbReference type="SAM" id="MobiDB-lite"/>
    </source>
</evidence>
<evidence type="ECO:0000313" key="5">
    <source>
        <dbReference type="Proteomes" id="UP001575652"/>
    </source>
</evidence>
<organism evidence="4 5">
    <name type="scientific">Arthrobacter halodurans</name>
    <dbReference type="NCBI Taxonomy" id="516699"/>
    <lineage>
        <taxon>Bacteria</taxon>
        <taxon>Bacillati</taxon>
        <taxon>Actinomycetota</taxon>
        <taxon>Actinomycetes</taxon>
        <taxon>Micrococcales</taxon>
        <taxon>Micrococcaceae</taxon>
        <taxon>Arthrobacter</taxon>
    </lineage>
</organism>
<feature type="transmembrane region" description="Helical" evidence="2">
    <location>
        <begin position="45"/>
        <end position="64"/>
    </location>
</feature>
<dbReference type="InterPro" id="IPR019692">
    <property type="entry name" value="CFP-6_PH"/>
</dbReference>
<feature type="region of interest" description="Disordered" evidence="1">
    <location>
        <begin position="129"/>
        <end position="155"/>
    </location>
</feature>
<feature type="domain" description="Low molecular weight protein antigen 6 PH" evidence="3">
    <location>
        <begin position="65"/>
        <end position="116"/>
    </location>
</feature>
<accession>A0ABV4UPR2</accession>
<evidence type="ECO:0000259" key="3">
    <source>
        <dbReference type="Pfam" id="PF10756"/>
    </source>
</evidence>
<evidence type="ECO:0000313" key="4">
    <source>
        <dbReference type="EMBL" id="MFB0835638.1"/>
    </source>
</evidence>
<proteinExistence type="predicted"/>
<protein>
    <submittedName>
        <fullName evidence="4">PH domain-containing protein</fullName>
    </submittedName>
</protein>
<keyword evidence="2" id="KW-1133">Transmembrane helix</keyword>
<reference evidence="4 5" key="1">
    <citation type="submission" date="2024-09" db="EMBL/GenBank/DDBJ databases">
        <authorList>
            <person name="Salinas-Garcia M.A."/>
            <person name="Prieme A."/>
        </authorList>
    </citation>
    <scope>NUCLEOTIDE SEQUENCE [LARGE SCALE GENOMIC DNA]</scope>
    <source>
        <strain evidence="4 5">DSM 21081</strain>
    </source>
</reference>
<dbReference type="Proteomes" id="UP001575652">
    <property type="component" value="Unassembled WGS sequence"/>
</dbReference>
<feature type="transmembrane region" description="Helical" evidence="2">
    <location>
        <begin position="21"/>
        <end position="39"/>
    </location>
</feature>
<feature type="transmembrane region" description="Helical" evidence="2">
    <location>
        <begin position="190"/>
        <end position="210"/>
    </location>
</feature>
<dbReference type="EMBL" id="JBHDLJ010000012">
    <property type="protein sequence ID" value="MFB0835638.1"/>
    <property type="molecule type" value="Genomic_DNA"/>
</dbReference>
<gene>
    <name evidence="4" type="ORF">ACETWP_13680</name>
</gene>
<keyword evidence="2" id="KW-0812">Transmembrane</keyword>
<comment type="caution">
    <text evidence="4">The sequence shown here is derived from an EMBL/GenBank/DDBJ whole genome shotgun (WGS) entry which is preliminary data.</text>
</comment>
<sequence>MTFALDPSKDFVFRPRSSRTLAGVLMAASLAGAVAVLATGGWRSWSAVLPLVLVGYVAWLLFWFPKVVVGDDAVTLVNPLQTLAVPWASIILVDTKYALTLVTPSGRHTAWAAPAPGATASLREMKRTAKAEKRDSSGTRYKSIRPGDQHSSDSGVVAAVVRQRLERLAEDGRIDVDATNSAKPARSVHVLHVGVLLLLLVLTFTLPALAG</sequence>
<keyword evidence="2" id="KW-0472">Membrane</keyword>
<dbReference type="RefSeq" id="WP_373972810.1">
    <property type="nucleotide sequence ID" value="NZ_JBHDLJ010000012.1"/>
</dbReference>
<evidence type="ECO:0000256" key="2">
    <source>
        <dbReference type="SAM" id="Phobius"/>
    </source>
</evidence>
<dbReference type="Pfam" id="PF10756">
    <property type="entry name" value="bPH_6"/>
    <property type="match status" value="1"/>
</dbReference>